<sequence>MQQHTPTRAEHHRGPIRLGERSLTVELPGGSACFHYIWLRDNSWSGEARVQQTGERKQYTAAIREDIAPIAAHFDPSEGLWIEWNDGHVATYSTAWLERHDYSEHARAARRHSPRLWDASLGSLPAFDHASVVGDTEGRLAYLDALRDYGAAIVRGVPSTDGEVERFAQSLGHVREVAFARVHDVRHDPAGYNVAHTPFELKPHTDLPSYSWPPSVQLLHFLVNQAEGGQSTLVDGWAVLEEMRQQHPEHFRVLVETPVPYQLFSETEDTQARAPMVQLDTEGRVRTFRYSNQLALPLDVPFEQVEPFYAAYRVLGSLIDSDRFKLAFKNTDGDLMTVHSHRVLHGRMPFEPGSGARHLQDVYMEWDDLMAHRRVLRGEHMPLSATAPALEATA</sequence>
<comment type="caution">
    <text evidence="9">The sequence shown here is derived from an EMBL/GenBank/DDBJ whole genome shotgun (WGS) entry which is preliminary data.</text>
</comment>
<dbReference type="InterPro" id="IPR042098">
    <property type="entry name" value="TauD-like_sf"/>
</dbReference>
<gene>
    <name evidence="9" type="ORF">GCM10007147_28980</name>
</gene>
<dbReference type="Gene3D" id="3.30.2020.30">
    <property type="match status" value="1"/>
</dbReference>
<evidence type="ECO:0000256" key="5">
    <source>
        <dbReference type="ARBA" id="ARBA00023002"/>
    </source>
</evidence>
<dbReference type="Pfam" id="PF02668">
    <property type="entry name" value="TauD"/>
    <property type="match status" value="1"/>
</dbReference>
<feature type="domain" description="TauD/TfdA-like" evidence="7">
    <location>
        <begin position="139"/>
        <end position="363"/>
    </location>
</feature>
<evidence type="ECO:0000256" key="6">
    <source>
        <dbReference type="ARBA" id="ARBA00023004"/>
    </source>
</evidence>
<dbReference type="InterPro" id="IPR003819">
    <property type="entry name" value="TauD/TfdA-like"/>
</dbReference>
<dbReference type="InterPro" id="IPR050411">
    <property type="entry name" value="AlphaKG_dependent_hydroxylases"/>
</dbReference>
<dbReference type="InterPro" id="IPR010376">
    <property type="entry name" value="GBBH-like_N"/>
</dbReference>
<dbReference type="PANTHER" id="PTHR10696">
    <property type="entry name" value="GAMMA-BUTYROBETAINE HYDROXYLASE-RELATED"/>
    <property type="match status" value="1"/>
</dbReference>
<evidence type="ECO:0000256" key="3">
    <source>
        <dbReference type="ARBA" id="ARBA00022723"/>
    </source>
</evidence>
<protein>
    <submittedName>
        <fullName evidence="9">Gamma-butyrobetaine hydroxylase</fullName>
    </submittedName>
</protein>
<dbReference type="Gene3D" id="3.60.130.10">
    <property type="entry name" value="Clavaminate synthase-like"/>
    <property type="match status" value="1"/>
</dbReference>
<comment type="similarity">
    <text evidence="2">Belongs to the gamma-BBH/TMLD family.</text>
</comment>
<dbReference type="Proteomes" id="UP000654947">
    <property type="component" value="Unassembled WGS sequence"/>
</dbReference>
<keyword evidence="4" id="KW-0223">Dioxygenase</keyword>
<accession>A0A918XFV3</accession>
<dbReference type="Pfam" id="PF06155">
    <property type="entry name" value="GBBH-like_N"/>
    <property type="match status" value="1"/>
</dbReference>
<evidence type="ECO:0000313" key="9">
    <source>
        <dbReference type="EMBL" id="GHD28796.1"/>
    </source>
</evidence>
<keyword evidence="5" id="KW-0560">Oxidoreductase</keyword>
<dbReference type="SUPFAM" id="SSF51197">
    <property type="entry name" value="Clavaminate synthase-like"/>
    <property type="match status" value="1"/>
</dbReference>
<evidence type="ECO:0000256" key="2">
    <source>
        <dbReference type="ARBA" id="ARBA00008654"/>
    </source>
</evidence>
<evidence type="ECO:0000256" key="4">
    <source>
        <dbReference type="ARBA" id="ARBA00022964"/>
    </source>
</evidence>
<comment type="cofactor">
    <cofactor evidence="1">
        <name>Fe(2+)</name>
        <dbReference type="ChEBI" id="CHEBI:29033"/>
    </cofactor>
</comment>
<keyword evidence="6" id="KW-0408">Iron</keyword>
<dbReference type="GO" id="GO:0016706">
    <property type="term" value="F:2-oxoglutarate-dependent dioxygenase activity"/>
    <property type="evidence" value="ECO:0007669"/>
    <property type="project" value="UniProtKB-ARBA"/>
</dbReference>
<keyword evidence="3" id="KW-0479">Metal-binding</keyword>
<dbReference type="EMBL" id="BMXL01000015">
    <property type="protein sequence ID" value="GHD28796.1"/>
    <property type="molecule type" value="Genomic_DNA"/>
</dbReference>
<evidence type="ECO:0000259" key="7">
    <source>
        <dbReference type="Pfam" id="PF02668"/>
    </source>
</evidence>
<keyword evidence="10" id="KW-1185">Reference proteome</keyword>
<organism evidence="9 10">
    <name type="scientific">Nocardiopsis kunsanensis</name>
    <dbReference type="NCBI Taxonomy" id="141693"/>
    <lineage>
        <taxon>Bacteria</taxon>
        <taxon>Bacillati</taxon>
        <taxon>Actinomycetota</taxon>
        <taxon>Actinomycetes</taxon>
        <taxon>Streptosporangiales</taxon>
        <taxon>Nocardiopsidaceae</taxon>
        <taxon>Nocardiopsis</taxon>
    </lineage>
</organism>
<reference evidence="9 10" key="1">
    <citation type="journal article" date="2014" name="Int. J. Syst. Evol. Microbiol.">
        <title>Complete genome sequence of Corynebacterium casei LMG S-19264T (=DSM 44701T), isolated from a smear-ripened cheese.</title>
        <authorList>
            <consortium name="US DOE Joint Genome Institute (JGI-PGF)"/>
            <person name="Walter F."/>
            <person name="Albersmeier A."/>
            <person name="Kalinowski J."/>
            <person name="Ruckert C."/>
        </authorList>
    </citation>
    <scope>NUCLEOTIDE SEQUENCE [LARGE SCALE GENOMIC DNA]</scope>
    <source>
        <strain evidence="9 10">KCTC 19473</strain>
    </source>
</reference>
<name>A0A918XFV3_9ACTN</name>
<dbReference type="GO" id="GO:0046872">
    <property type="term" value="F:metal ion binding"/>
    <property type="evidence" value="ECO:0007669"/>
    <property type="project" value="UniProtKB-KW"/>
</dbReference>
<dbReference type="GO" id="GO:0045329">
    <property type="term" value="P:carnitine biosynthetic process"/>
    <property type="evidence" value="ECO:0007669"/>
    <property type="project" value="TreeGrafter"/>
</dbReference>
<dbReference type="PANTHER" id="PTHR10696:SF25">
    <property type="entry name" value="OXIDOREDUCTASE AIM17-RELATED"/>
    <property type="match status" value="1"/>
</dbReference>
<proteinExistence type="inferred from homology"/>
<evidence type="ECO:0000259" key="8">
    <source>
        <dbReference type="Pfam" id="PF06155"/>
    </source>
</evidence>
<evidence type="ECO:0000313" key="10">
    <source>
        <dbReference type="Proteomes" id="UP000654947"/>
    </source>
</evidence>
<evidence type="ECO:0000256" key="1">
    <source>
        <dbReference type="ARBA" id="ARBA00001954"/>
    </source>
</evidence>
<dbReference type="AlphaFoldDB" id="A0A918XFV3"/>
<feature type="domain" description="Gamma-butyrobetaine hydroxylase-like N-terminal" evidence="8">
    <location>
        <begin position="20"/>
        <end position="97"/>
    </location>
</feature>
<dbReference type="RefSeq" id="WP_193518132.1">
    <property type="nucleotide sequence ID" value="NZ_BMXL01000015.1"/>
</dbReference>
<dbReference type="InterPro" id="IPR038492">
    <property type="entry name" value="GBBH-like_N_sf"/>
</dbReference>